<organism evidence="1 2">
    <name type="scientific">Celeribacter persicus</name>
    <dbReference type="NCBI Taxonomy" id="1651082"/>
    <lineage>
        <taxon>Bacteria</taxon>
        <taxon>Pseudomonadati</taxon>
        <taxon>Pseudomonadota</taxon>
        <taxon>Alphaproteobacteria</taxon>
        <taxon>Rhodobacterales</taxon>
        <taxon>Roseobacteraceae</taxon>
        <taxon>Celeribacter</taxon>
    </lineage>
</organism>
<proteinExistence type="predicted"/>
<dbReference type="AlphaFoldDB" id="A0A2T5HM83"/>
<gene>
    <name evidence="1" type="ORF">C8N42_106201</name>
</gene>
<evidence type="ECO:0000313" key="1">
    <source>
        <dbReference type="EMBL" id="PTQ72691.1"/>
    </source>
</evidence>
<dbReference type="EMBL" id="QAOH01000006">
    <property type="protein sequence ID" value="PTQ72691.1"/>
    <property type="molecule type" value="Genomic_DNA"/>
</dbReference>
<comment type="caution">
    <text evidence="1">The sequence shown here is derived from an EMBL/GenBank/DDBJ whole genome shotgun (WGS) entry which is preliminary data.</text>
</comment>
<name>A0A2T5HM83_9RHOB</name>
<dbReference type="Proteomes" id="UP000244077">
    <property type="component" value="Unassembled WGS sequence"/>
</dbReference>
<accession>A0A2T5HM83</accession>
<protein>
    <recommendedName>
        <fullName evidence="3">Lipoprotein</fullName>
    </recommendedName>
</protein>
<keyword evidence="2" id="KW-1185">Reference proteome</keyword>
<dbReference type="RefSeq" id="WP_107816439.1">
    <property type="nucleotide sequence ID" value="NZ_QAOH01000006.1"/>
</dbReference>
<dbReference type="OrthoDB" id="8592692at2"/>
<evidence type="ECO:0008006" key="3">
    <source>
        <dbReference type="Google" id="ProtNLM"/>
    </source>
</evidence>
<dbReference type="PROSITE" id="PS51257">
    <property type="entry name" value="PROKAR_LIPOPROTEIN"/>
    <property type="match status" value="1"/>
</dbReference>
<evidence type="ECO:0000313" key="2">
    <source>
        <dbReference type="Proteomes" id="UP000244077"/>
    </source>
</evidence>
<sequence>MRKAFLATLAALTLAACQSDTPEDAPGYGLAGYDPKAAETGKAACDARGGDFRAAGLGGFMTCFTTPKDAGKSCSKSTDCSSNMCLARSRTCAPITPLFGCNDLLDAEGRQVSLCVD</sequence>
<reference evidence="1 2" key="1">
    <citation type="submission" date="2018-04" db="EMBL/GenBank/DDBJ databases">
        <title>Genomic Encyclopedia of Archaeal and Bacterial Type Strains, Phase II (KMG-II): from individual species to whole genera.</title>
        <authorList>
            <person name="Goeker M."/>
        </authorList>
    </citation>
    <scope>NUCLEOTIDE SEQUENCE [LARGE SCALE GENOMIC DNA]</scope>
    <source>
        <strain evidence="1 2">DSM 100434</strain>
    </source>
</reference>